<name>A0A5N5HN63_9ROSA</name>
<dbReference type="Gene3D" id="1.10.287.110">
    <property type="entry name" value="DnaJ domain"/>
    <property type="match status" value="1"/>
</dbReference>
<evidence type="ECO:0000313" key="2">
    <source>
        <dbReference type="EMBL" id="KAB2628093.1"/>
    </source>
</evidence>
<feature type="compositionally biased region" description="Acidic residues" evidence="1">
    <location>
        <begin position="71"/>
        <end position="80"/>
    </location>
</feature>
<reference evidence="3" key="2">
    <citation type="submission" date="2019-10" db="EMBL/GenBank/DDBJ databases">
        <title>A de novo genome assembly of a pear dwarfing rootstock.</title>
        <authorList>
            <person name="Wang F."/>
            <person name="Wang J."/>
            <person name="Li S."/>
            <person name="Zhang Y."/>
            <person name="Fang M."/>
            <person name="Ma L."/>
            <person name="Zhao Y."/>
            <person name="Jiang S."/>
        </authorList>
    </citation>
    <scope>NUCLEOTIDE SEQUENCE [LARGE SCALE GENOMIC DNA]</scope>
</reference>
<comment type="caution">
    <text evidence="2">The sequence shown here is derived from an EMBL/GenBank/DDBJ whole genome shotgun (WGS) entry which is preliminary data.</text>
</comment>
<dbReference type="GO" id="GO:0030276">
    <property type="term" value="F:clathrin binding"/>
    <property type="evidence" value="ECO:0007669"/>
    <property type="project" value="TreeGrafter"/>
</dbReference>
<organism evidence="2 3">
    <name type="scientific">Pyrus ussuriensis x Pyrus communis</name>
    <dbReference type="NCBI Taxonomy" id="2448454"/>
    <lineage>
        <taxon>Eukaryota</taxon>
        <taxon>Viridiplantae</taxon>
        <taxon>Streptophyta</taxon>
        <taxon>Embryophyta</taxon>
        <taxon>Tracheophyta</taxon>
        <taxon>Spermatophyta</taxon>
        <taxon>Magnoliopsida</taxon>
        <taxon>eudicotyledons</taxon>
        <taxon>Gunneridae</taxon>
        <taxon>Pentapetalae</taxon>
        <taxon>rosids</taxon>
        <taxon>fabids</taxon>
        <taxon>Rosales</taxon>
        <taxon>Rosaceae</taxon>
        <taxon>Amygdaloideae</taxon>
        <taxon>Maleae</taxon>
        <taxon>Pyrus</taxon>
    </lineage>
</organism>
<dbReference type="GO" id="GO:0005737">
    <property type="term" value="C:cytoplasm"/>
    <property type="evidence" value="ECO:0007669"/>
    <property type="project" value="TreeGrafter"/>
</dbReference>
<feature type="region of interest" description="Disordered" evidence="1">
    <location>
        <begin position="435"/>
        <end position="498"/>
    </location>
</feature>
<reference evidence="2 3" key="3">
    <citation type="submission" date="2019-11" db="EMBL/GenBank/DDBJ databases">
        <title>A de novo genome assembly of a pear dwarfing rootstock.</title>
        <authorList>
            <person name="Wang F."/>
            <person name="Wang J."/>
            <person name="Li S."/>
            <person name="Zhang Y."/>
            <person name="Fang M."/>
            <person name="Ma L."/>
            <person name="Zhao Y."/>
            <person name="Jiang S."/>
        </authorList>
    </citation>
    <scope>NUCLEOTIDE SEQUENCE [LARGE SCALE GENOMIC DNA]</scope>
    <source>
        <strain evidence="2">S2</strain>
        <tissue evidence="2">Leaf</tissue>
    </source>
</reference>
<evidence type="ECO:0000256" key="1">
    <source>
        <dbReference type="SAM" id="MobiDB-lite"/>
    </source>
</evidence>
<feature type="region of interest" description="Disordered" evidence="1">
    <location>
        <begin position="592"/>
        <end position="621"/>
    </location>
</feature>
<feature type="compositionally biased region" description="Basic residues" evidence="1">
    <location>
        <begin position="464"/>
        <end position="474"/>
    </location>
</feature>
<feature type="compositionally biased region" description="Low complexity" evidence="1">
    <location>
        <begin position="202"/>
        <end position="213"/>
    </location>
</feature>
<dbReference type="PANTHER" id="PTHR23172:SF64">
    <property type="entry name" value="J DOMAIN-CONTAINING PROTEIN REQUIRED FOR CHLOROPLAST ACCUMULATION RESPONSE 1"/>
    <property type="match status" value="1"/>
</dbReference>
<gene>
    <name evidence="2" type="ORF">D8674_032888</name>
</gene>
<dbReference type="AlphaFoldDB" id="A0A5N5HN63"/>
<keyword evidence="3" id="KW-1185">Reference proteome</keyword>
<dbReference type="OrthoDB" id="1717591at2759"/>
<dbReference type="GO" id="GO:0072318">
    <property type="term" value="P:clathrin coat disassembly"/>
    <property type="evidence" value="ECO:0007669"/>
    <property type="project" value="TreeGrafter"/>
</dbReference>
<sequence length="751" mass="82896">MQRFSQRESLLLGYSPQKAFVNSGSSSHPPTKNSDVDFHDVFGGPPRRWSVNDMRYSFSEATESSGLKGDADDDDGDDDWSGLNEKPVFGEGSVNRRRTQSDDFFDDIFKGNHSVSSSPRRLQRDPFASAPGSRVQSPAHPLLHKTEPSAASSLPAQFSLPAGFSKGLVELPAFGSAARTSSLSRYSNQAIDEESRNDIRSSTRQSSSSRDFSLVGEGSSSLATSDKADTGVNSEQDSKSSENPTSSSPFQFHFSIYRWASKGVPIVIPLRGRNGSRVQERTKNEEDSSTKESAATESTRRESPKSTLPNTDFPSNEDPLADARSPTLERNIQENDLLLDEITPDKVDPQQFVEKAILPVTKSGTVSSLRDITGDVSGNTISFHKSEDIEPRPLLKTASSEDRQKEIPALMERVHEPVLNPVRSLFFDEDLQQGNDEVTKSSGKKESVVKGTKKSSVDVGANKTAKHQHLKRSSSTKVEVNKASFQGSPKNSGDNLRRSKVKGKVKDLVKMFNQEVLCKPTYDGSDLGSQSYRMNEKGGFKAENEASITATKMNKDLQKSDVKNTFSDAPVMMKEDLKQLEKENIEAKTAPYIHNNAPTQETPASSTGSVPNGSNPTVEDADKSFHENFQMKEITQDEEKEPLPQPGNNHEELQAIDAKIRQWSRGKEGNIRSLLTTMQIVLWPESGWKTVPLVDVIEGNSVKRAYQRALLCLHPDKLQQKGATSHHKYLAAKVFDVLQEAWDHFNSLGSL</sequence>
<dbReference type="EMBL" id="SMOL01000148">
    <property type="protein sequence ID" value="KAB2628093.1"/>
    <property type="molecule type" value="Genomic_DNA"/>
</dbReference>
<feature type="region of interest" description="Disordered" evidence="1">
    <location>
        <begin position="177"/>
        <end position="249"/>
    </location>
</feature>
<dbReference type="Proteomes" id="UP000327157">
    <property type="component" value="Chromosome 8"/>
</dbReference>
<feature type="region of interest" description="Disordered" evidence="1">
    <location>
        <begin position="275"/>
        <end position="326"/>
    </location>
</feature>
<feature type="compositionally biased region" description="Basic and acidic residues" evidence="1">
    <location>
        <begin position="278"/>
        <end position="290"/>
    </location>
</feature>
<feature type="compositionally biased region" description="Polar residues" evidence="1">
    <location>
        <begin position="305"/>
        <end position="314"/>
    </location>
</feature>
<protein>
    <submittedName>
        <fullName evidence="2">J domain-containing protein required for chloroplast accumulation response 1-like</fullName>
    </submittedName>
</protein>
<feature type="compositionally biased region" description="Polar residues" evidence="1">
    <location>
        <begin position="178"/>
        <end position="190"/>
    </location>
</feature>
<dbReference type="InterPro" id="IPR036869">
    <property type="entry name" value="J_dom_sf"/>
</dbReference>
<feature type="compositionally biased region" description="Polar residues" evidence="1">
    <location>
        <begin position="20"/>
        <end position="33"/>
    </location>
</feature>
<accession>A0A5N5HN63</accession>
<proteinExistence type="predicted"/>
<reference evidence="2 3" key="1">
    <citation type="submission" date="2019-09" db="EMBL/GenBank/DDBJ databases">
        <authorList>
            <person name="Ou C."/>
        </authorList>
    </citation>
    <scope>NUCLEOTIDE SEQUENCE [LARGE SCALE GENOMIC DNA]</scope>
    <source>
        <strain evidence="2">S2</strain>
        <tissue evidence="2">Leaf</tissue>
    </source>
</reference>
<dbReference type="GO" id="GO:0072583">
    <property type="term" value="P:clathrin-dependent endocytosis"/>
    <property type="evidence" value="ECO:0007669"/>
    <property type="project" value="TreeGrafter"/>
</dbReference>
<feature type="region of interest" description="Disordered" evidence="1">
    <location>
        <begin position="18"/>
        <end position="151"/>
    </location>
</feature>
<feature type="compositionally biased region" description="Basic and acidic residues" evidence="1">
    <location>
        <begin position="437"/>
        <end position="448"/>
    </location>
</feature>
<dbReference type="SUPFAM" id="SSF46565">
    <property type="entry name" value="Chaperone J-domain"/>
    <property type="match status" value="1"/>
</dbReference>
<dbReference type="GO" id="GO:0031982">
    <property type="term" value="C:vesicle"/>
    <property type="evidence" value="ECO:0007669"/>
    <property type="project" value="TreeGrafter"/>
</dbReference>
<dbReference type="FunFam" id="1.10.287.110:FF:000043">
    <property type="entry name" value="J-domain protein required for chloroplast accumulation response 1"/>
    <property type="match status" value="1"/>
</dbReference>
<feature type="compositionally biased region" description="Polar residues" evidence="1">
    <location>
        <begin position="596"/>
        <end position="617"/>
    </location>
</feature>
<feature type="compositionally biased region" description="Polar residues" evidence="1">
    <location>
        <begin position="475"/>
        <end position="494"/>
    </location>
</feature>
<dbReference type="PANTHER" id="PTHR23172">
    <property type="entry name" value="AUXILIN/CYCLIN G-ASSOCIATED KINASE-RELATED"/>
    <property type="match status" value="1"/>
</dbReference>
<evidence type="ECO:0000313" key="3">
    <source>
        <dbReference type="Proteomes" id="UP000327157"/>
    </source>
</evidence>